<keyword evidence="3" id="KW-1185">Reference proteome</keyword>
<dbReference type="Proteomes" id="UP001482231">
    <property type="component" value="Unassembled WGS sequence"/>
</dbReference>
<accession>A0ABV0EG49</accession>
<organism evidence="2 3">
    <name type="scientific">Thiobacter aerophilum</name>
    <dbReference type="NCBI Taxonomy" id="3121275"/>
    <lineage>
        <taxon>Bacteria</taxon>
        <taxon>Pseudomonadati</taxon>
        <taxon>Pseudomonadota</taxon>
        <taxon>Betaproteobacteria</taxon>
        <taxon>Burkholderiales</taxon>
        <taxon>Thiobacteraceae</taxon>
        <taxon>Thiobacter</taxon>
    </lineage>
</organism>
<dbReference type="EMBL" id="JBAJEX010000004">
    <property type="protein sequence ID" value="MEO1766970.1"/>
    <property type="molecule type" value="Genomic_DNA"/>
</dbReference>
<evidence type="ECO:0000313" key="2">
    <source>
        <dbReference type="EMBL" id="MEO1766970.1"/>
    </source>
</evidence>
<name>A0ABV0EG49_9BURK</name>
<protein>
    <submittedName>
        <fullName evidence="2">DUF4340 domain-containing protein</fullName>
    </submittedName>
</protein>
<evidence type="ECO:0000313" key="3">
    <source>
        <dbReference type="Proteomes" id="UP001482231"/>
    </source>
</evidence>
<dbReference type="Pfam" id="PF14238">
    <property type="entry name" value="DUF4340"/>
    <property type="match status" value="1"/>
</dbReference>
<reference evidence="2 3" key="1">
    <citation type="submission" date="2024-02" db="EMBL/GenBank/DDBJ databases">
        <title>New thermophilic sulfur-oxidizing bacteria from a hot springs of the Uzon caldera (Kamchatka, Russia).</title>
        <authorList>
            <person name="Dukat A.M."/>
            <person name="Elcheninov A.G."/>
            <person name="Frolov E.N."/>
        </authorList>
    </citation>
    <scope>NUCLEOTIDE SEQUENCE [LARGE SCALE GENOMIC DNA]</scope>
    <source>
        <strain evidence="2 3">AK1</strain>
    </source>
</reference>
<dbReference type="InterPro" id="IPR025641">
    <property type="entry name" value="DUF4340"/>
</dbReference>
<evidence type="ECO:0000259" key="1">
    <source>
        <dbReference type="Pfam" id="PF14238"/>
    </source>
</evidence>
<comment type="caution">
    <text evidence="2">The sequence shown here is derived from an EMBL/GenBank/DDBJ whole genome shotgun (WGS) entry which is preliminary data.</text>
</comment>
<proteinExistence type="predicted"/>
<dbReference type="RefSeq" id="WP_347308079.1">
    <property type="nucleotide sequence ID" value="NZ_JBAJEX010000004.1"/>
</dbReference>
<sequence>MSSRLITNLVLAATVLALASVLLFKPEPAGPPQFHLSTLTPQTVTRIELTPRDGPAIVLARKAAGWRLAAPFSARADEARVEALLGLLASRSEQRLPARELQKFGLAPPYARLTIDTAASRQVFDFGDRQPVSDQVYVLTGGWVYLVSPVYLVDVSRGAMDFVAKNPLAEEEKPVGFSLPRLRLSLENGRWRREPDNGRLSADSLNRFLDEWRLARAVSVQQAGRAPAQSRASVHLADGRVLVFSLIAREPEWILRREDEGLEYHFAPDAGARLIDPARAEAAP</sequence>
<gene>
    <name evidence="2" type="ORF">V6E02_07085</name>
</gene>
<feature type="domain" description="DUF4340" evidence="1">
    <location>
        <begin position="66"/>
        <end position="176"/>
    </location>
</feature>